<feature type="compositionally biased region" description="Basic and acidic residues" evidence="2">
    <location>
        <begin position="964"/>
        <end position="977"/>
    </location>
</feature>
<dbReference type="Proteomes" id="UP000736335">
    <property type="component" value="Unassembled WGS sequence"/>
</dbReference>
<feature type="compositionally biased region" description="Basic and acidic residues" evidence="2">
    <location>
        <begin position="677"/>
        <end position="694"/>
    </location>
</feature>
<evidence type="ECO:0000313" key="4">
    <source>
        <dbReference type="Proteomes" id="UP000736335"/>
    </source>
</evidence>
<protein>
    <recommendedName>
        <fullName evidence="5">Protein EFR3</fullName>
    </recommendedName>
</protein>
<feature type="compositionally biased region" description="Low complexity" evidence="2">
    <location>
        <begin position="600"/>
        <end position="609"/>
    </location>
</feature>
<comment type="similarity">
    <text evidence="1">Belongs to the EFR3 family.</text>
</comment>
<proteinExistence type="inferred from homology"/>
<dbReference type="InterPro" id="IPR049150">
    <property type="entry name" value="EFR3_HEAT-like_rpt"/>
</dbReference>
<name>A0A9P6L5B0_9AGAM</name>
<feature type="region of interest" description="Disordered" evidence="2">
    <location>
        <begin position="600"/>
        <end position="622"/>
    </location>
</feature>
<dbReference type="GO" id="GO:0072659">
    <property type="term" value="P:protein localization to plasma membrane"/>
    <property type="evidence" value="ECO:0007669"/>
    <property type="project" value="InterPro"/>
</dbReference>
<keyword evidence="4" id="KW-1185">Reference proteome</keyword>
<accession>A0A9P6L5B0</accession>
<dbReference type="PROSITE" id="PS51257">
    <property type="entry name" value="PROKAR_LIPOPROTEIN"/>
    <property type="match status" value="1"/>
</dbReference>
<dbReference type="Pfam" id="PF21072">
    <property type="entry name" value="EFR3"/>
    <property type="match status" value="1"/>
</dbReference>
<organism evidence="3 4">
    <name type="scientific">Thelephora terrestris</name>
    <dbReference type="NCBI Taxonomy" id="56493"/>
    <lineage>
        <taxon>Eukaryota</taxon>
        <taxon>Fungi</taxon>
        <taxon>Dikarya</taxon>
        <taxon>Basidiomycota</taxon>
        <taxon>Agaricomycotina</taxon>
        <taxon>Agaricomycetes</taxon>
        <taxon>Thelephorales</taxon>
        <taxon>Thelephoraceae</taxon>
        <taxon>Thelephora</taxon>
    </lineage>
</organism>
<comment type="caution">
    <text evidence="3">The sequence shown here is derived from an EMBL/GenBank/DDBJ whole genome shotgun (WGS) entry which is preliminary data.</text>
</comment>
<evidence type="ECO:0000256" key="2">
    <source>
        <dbReference type="SAM" id="MobiDB-lite"/>
    </source>
</evidence>
<dbReference type="InterPro" id="IPR039786">
    <property type="entry name" value="EFR3"/>
</dbReference>
<feature type="compositionally biased region" description="Pro residues" evidence="2">
    <location>
        <begin position="1040"/>
        <end position="1049"/>
    </location>
</feature>
<feature type="region of interest" description="Disordered" evidence="2">
    <location>
        <begin position="656"/>
        <end position="706"/>
    </location>
</feature>
<evidence type="ECO:0000313" key="3">
    <source>
        <dbReference type="EMBL" id="KAF9782913.1"/>
    </source>
</evidence>
<dbReference type="EMBL" id="WIUZ02000011">
    <property type="protein sequence ID" value="KAF9782913.1"/>
    <property type="molecule type" value="Genomic_DNA"/>
</dbReference>
<dbReference type="PANTHER" id="PTHR47766:SF1">
    <property type="entry name" value="PROTEIN EFR3"/>
    <property type="match status" value="1"/>
</dbReference>
<dbReference type="PANTHER" id="PTHR47766">
    <property type="entry name" value="PROTEIN EFR3"/>
    <property type="match status" value="1"/>
</dbReference>
<feature type="compositionally biased region" description="Basic and acidic residues" evidence="2">
    <location>
        <begin position="656"/>
        <end position="670"/>
    </location>
</feature>
<feature type="region of interest" description="Disordered" evidence="2">
    <location>
        <begin position="948"/>
        <end position="1049"/>
    </location>
</feature>
<reference evidence="3" key="1">
    <citation type="journal article" date="2020" name="Nat. Commun.">
        <title>Large-scale genome sequencing of mycorrhizal fungi provides insights into the early evolution of symbiotic traits.</title>
        <authorList>
            <person name="Miyauchi S."/>
            <person name="Kiss E."/>
            <person name="Kuo A."/>
            <person name="Drula E."/>
            <person name="Kohler A."/>
            <person name="Sanchez-Garcia M."/>
            <person name="Morin E."/>
            <person name="Andreopoulos B."/>
            <person name="Barry K.W."/>
            <person name="Bonito G."/>
            <person name="Buee M."/>
            <person name="Carver A."/>
            <person name="Chen C."/>
            <person name="Cichocki N."/>
            <person name="Clum A."/>
            <person name="Culley D."/>
            <person name="Crous P.W."/>
            <person name="Fauchery L."/>
            <person name="Girlanda M."/>
            <person name="Hayes R.D."/>
            <person name="Keri Z."/>
            <person name="LaButti K."/>
            <person name="Lipzen A."/>
            <person name="Lombard V."/>
            <person name="Magnuson J."/>
            <person name="Maillard F."/>
            <person name="Murat C."/>
            <person name="Nolan M."/>
            <person name="Ohm R.A."/>
            <person name="Pangilinan J."/>
            <person name="Pereira M.F."/>
            <person name="Perotto S."/>
            <person name="Peter M."/>
            <person name="Pfister S."/>
            <person name="Riley R."/>
            <person name="Sitrit Y."/>
            <person name="Stielow J.B."/>
            <person name="Szollosi G."/>
            <person name="Zifcakova L."/>
            <person name="Stursova M."/>
            <person name="Spatafora J.W."/>
            <person name="Tedersoo L."/>
            <person name="Vaario L.M."/>
            <person name="Yamada A."/>
            <person name="Yan M."/>
            <person name="Wang P."/>
            <person name="Xu J."/>
            <person name="Bruns T."/>
            <person name="Baldrian P."/>
            <person name="Vilgalys R."/>
            <person name="Dunand C."/>
            <person name="Henrissat B."/>
            <person name="Grigoriev I.V."/>
            <person name="Hibbett D."/>
            <person name="Nagy L.G."/>
            <person name="Martin F.M."/>
        </authorList>
    </citation>
    <scope>NUCLEOTIDE SEQUENCE</scope>
    <source>
        <strain evidence="3">UH-Tt-Lm1</strain>
    </source>
</reference>
<gene>
    <name evidence="3" type="ORF">BJ322DRAFT_1073291</name>
</gene>
<dbReference type="AlphaFoldDB" id="A0A9P6L5B0"/>
<sequence length="1049" mass="113646">MNLRLTPNHVQLISACYPPQPSTTNPVPNAQELSRLLYYASNKPGKVSKLAAELDKRVKLEARKAQVGNVRARASLLITLSIYKSLVNECRRDISQLSAALISSVNIALNALSSDLELAAKAASVLTAWLAYTDGHVINVEQTVSKEYMSILDVFSTMSAVESKSADNEVRNRTRLIGLAVLHGVASSEVLFNCRNYFKDQITTIVTAVMKTIFQVDVLELDILATSLKDPSASATYLPRLRPVNERRAASIHLHTDGESGPSLSDVASSALSIFRAMLTQSNGAQIGFIMQAAFNSLDQTNNWTKTDHCCWLAQAGAEWAQYQHRYAVPSRLIERLLETPDATSLPMHTALTSMVITVFTSPTPLVNISTSDVVSNLINLVLRRTAVNPDDPLLPALVESISSLGMHVYYADQIQDLAGELISRLVTIESRKFGVSNKGRTQAIRSLLAGLLGLVQAADVHSAKHTAEIEVPRTPGISTVLLNQKDEAEHGHKRVHPSRRTKISPEVWQDTLTLLCDGDYAVRADYTQALVSYIEFEIPRKGDHTGPDGIRRSGSITEGPAKQAKTAAAIMYGDSVTRFLNALHAYVYALATTASLGAGTGAQNSTSPSPTPSHNGPLAKPNILIVPTSAEINVIPPTPMDSSHKLSIIDYGEKSGEADEKNDGTEKPETNGYVNEKAEEGGKDSPSHSEPQSRRSTIAGLRGGGRHISGMQRLLDWFPAGPRSENPSTATLSDYGLILNILVAVHEHLPVRALLTSVPLLLVLDETSKGYREREPQRYNALQEMLARVWSTLGRVWDCASVVEAAEMALADFPSPSNLLKQGKSKPGVLLPPQTAQEFEEGVECRPCQGISSAEWLAVLVASPNVQEVTGLDSSTLQARLSKKWTPESALKDSIEMQASPNAFRNNSSLRVTPTLMNIDNLSLQSLGKLNRGVGVTELRDALEGRSSMSNPALVPRPSSVKTFEHTTPEGHESLRHSVSVRSAGTRRVVSATTRQKKKVPGAPRDVKDALDSLGIGSPKMNKGTLRSLSRSPLNKPESPIPALPPQL</sequence>
<reference evidence="3" key="2">
    <citation type="submission" date="2020-11" db="EMBL/GenBank/DDBJ databases">
        <authorList>
            <consortium name="DOE Joint Genome Institute"/>
            <person name="Kuo A."/>
            <person name="Miyauchi S."/>
            <person name="Kiss E."/>
            <person name="Drula E."/>
            <person name="Kohler A."/>
            <person name="Sanchez-Garcia M."/>
            <person name="Andreopoulos B."/>
            <person name="Barry K.W."/>
            <person name="Bonito G."/>
            <person name="Buee M."/>
            <person name="Carver A."/>
            <person name="Chen C."/>
            <person name="Cichocki N."/>
            <person name="Clum A."/>
            <person name="Culley D."/>
            <person name="Crous P.W."/>
            <person name="Fauchery L."/>
            <person name="Girlanda M."/>
            <person name="Hayes R."/>
            <person name="Keri Z."/>
            <person name="Labutti K."/>
            <person name="Lipzen A."/>
            <person name="Lombard V."/>
            <person name="Magnuson J."/>
            <person name="Maillard F."/>
            <person name="Morin E."/>
            <person name="Murat C."/>
            <person name="Nolan M."/>
            <person name="Ohm R."/>
            <person name="Pangilinan J."/>
            <person name="Pereira M."/>
            <person name="Perotto S."/>
            <person name="Peter M."/>
            <person name="Riley R."/>
            <person name="Sitrit Y."/>
            <person name="Stielow B."/>
            <person name="Szollosi G."/>
            <person name="Zifcakova L."/>
            <person name="Stursova M."/>
            <person name="Spatafora J.W."/>
            <person name="Tedersoo L."/>
            <person name="Vaario L.-M."/>
            <person name="Yamada A."/>
            <person name="Yan M."/>
            <person name="Wang P."/>
            <person name="Xu J."/>
            <person name="Bruns T."/>
            <person name="Baldrian P."/>
            <person name="Vilgalys R."/>
            <person name="Henrissat B."/>
            <person name="Grigoriev I.V."/>
            <person name="Hibbett D."/>
            <person name="Nagy L.G."/>
            <person name="Martin F.M."/>
        </authorList>
    </citation>
    <scope>NUCLEOTIDE SEQUENCE</scope>
    <source>
        <strain evidence="3">UH-Tt-Lm1</strain>
    </source>
</reference>
<dbReference type="OrthoDB" id="274691at2759"/>
<evidence type="ECO:0008006" key="5">
    <source>
        <dbReference type="Google" id="ProtNLM"/>
    </source>
</evidence>
<evidence type="ECO:0000256" key="1">
    <source>
        <dbReference type="ARBA" id="ARBA00010216"/>
    </source>
</evidence>